<dbReference type="SUPFAM" id="SSF56601">
    <property type="entry name" value="beta-lactamase/transpeptidase-like"/>
    <property type="match status" value="1"/>
</dbReference>
<feature type="domain" description="Beta-lactamase-related" evidence="2">
    <location>
        <begin position="32"/>
        <end position="347"/>
    </location>
</feature>
<protein>
    <submittedName>
        <fullName evidence="3">Serine hydrolase domain-containing protein</fullName>
        <ecNumber evidence="3">3.1.1.103</ecNumber>
    </submittedName>
</protein>
<dbReference type="EC" id="3.1.1.103" evidence="3"/>
<dbReference type="EMBL" id="JAVTTO010000002">
    <property type="protein sequence ID" value="MDT7831792.1"/>
    <property type="molecule type" value="Genomic_DNA"/>
</dbReference>
<keyword evidence="1" id="KW-0732">Signal</keyword>
<proteinExistence type="predicted"/>
<dbReference type="PANTHER" id="PTHR46825">
    <property type="entry name" value="D-ALANYL-D-ALANINE-CARBOXYPEPTIDASE/ENDOPEPTIDASE AMPH"/>
    <property type="match status" value="1"/>
</dbReference>
<feature type="chain" id="PRO_5046746604" evidence="1">
    <location>
        <begin position="20"/>
        <end position="364"/>
    </location>
</feature>
<dbReference type="Gene3D" id="3.40.710.10">
    <property type="entry name" value="DD-peptidase/beta-lactamase superfamily"/>
    <property type="match status" value="1"/>
</dbReference>
<organism evidence="3 4">
    <name type="scientific">Asprobacillus argus</name>
    <dbReference type="NCBI Taxonomy" id="3076534"/>
    <lineage>
        <taxon>Bacteria</taxon>
        <taxon>Pseudomonadati</taxon>
        <taxon>Bacteroidota</taxon>
        <taxon>Flavobacteriia</taxon>
        <taxon>Flavobacteriales</taxon>
        <taxon>Flavobacteriaceae</taxon>
        <taxon>Asprobacillus</taxon>
    </lineage>
</organism>
<comment type="caution">
    <text evidence="3">The sequence shown here is derived from an EMBL/GenBank/DDBJ whole genome shotgun (WGS) entry which is preliminary data.</text>
</comment>
<dbReference type="RefSeq" id="WP_349241048.1">
    <property type="nucleotide sequence ID" value="NZ_JAVTTO010000002.1"/>
</dbReference>
<keyword evidence="3" id="KW-0378">Hydrolase</keyword>
<evidence type="ECO:0000313" key="3">
    <source>
        <dbReference type="EMBL" id="MDT7831792.1"/>
    </source>
</evidence>
<dbReference type="InterPro" id="IPR050491">
    <property type="entry name" value="AmpC-like"/>
</dbReference>
<evidence type="ECO:0000256" key="1">
    <source>
        <dbReference type="SAM" id="SignalP"/>
    </source>
</evidence>
<keyword evidence="4" id="KW-1185">Reference proteome</keyword>
<dbReference type="InterPro" id="IPR012338">
    <property type="entry name" value="Beta-lactam/transpept-like"/>
</dbReference>
<dbReference type="Proteomes" id="UP001257277">
    <property type="component" value="Unassembled WGS sequence"/>
</dbReference>
<accession>A0ABU3LFE3</accession>
<sequence length="364" mass="40683">MRKLWIYSLLLLWTSTLCGQDNDHTSLIKTLDTKVPKFMKQKNVPGMAVAVFNNGEAIFQQGYGWANVGTHKKVTGQTGFNIGSVSKLFTAVAIMKLVEEGKIALDTPVEHYLTRWKLPNSQFDKNKVTIRRLLNHTGGISVHGYPGFKVKRTLPSLEASLNGENGPVRANEPVKIIIEPNTKFRYSGGGYTLLQLVVEEVTKMPFHKYAKKTIFKPLGMQNTSFKINQKILKNSAIPYDAEAKRLPFEFFTAQGAAGLHTTLDDFILFANELLNGHKVLSEATIQEMIQPTAVSQGHYGLGFSILKFGGLKFIGHAGSNTGWQSAFFIDFKTKSGMIMMTNGDEGKRVLQNTLKTWAQWKYKK</sequence>
<feature type="signal peptide" evidence="1">
    <location>
        <begin position="1"/>
        <end position="19"/>
    </location>
</feature>
<evidence type="ECO:0000313" key="4">
    <source>
        <dbReference type="Proteomes" id="UP001257277"/>
    </source>
</evidence>
<name>A0ABU3LFE3_9FLAO</name>
<dbReference type="PANTHER" id="PTHR46825:SF12">
    <property type="entry name" value="PENICILLIN-BINDING PROTEIN 4"/>
    <property type="match status" value="1"/>
</dbReference>
<evidence type="ECO:0000259" key="2">
    <source>
        <dbReference type="Pfam" id="PF00144"/>
    </source>
</evidence>
<dbReference type="GO" id="GO:0016787">
    <property type="term" value="F:hydrolase activity"/>
    <property type="evidence" value="ECO:0007669"/>
    <property type="project" value="UniProtKB-KW"/>
</dbReference>
<reference evidence="3 4" key="1">
    <citation type="submission" date="2023-09" db="EMBL/GenBank/DDBJ databases">
        <title>Novel taxa isolated from Blanes Bay.</title>
        <authorList>
            <person name="Rey-Velasco X."/>
            <person name="Lucena T."/>
        </authorList>
    </citation>
    <scope>NUCLEOTIDE SEQUENCE [LARGE SCALE GENOMIC DNA]</scope>
    <source>
        <strain evidence="3 4">S356</strain>
    </source>
</reference>
<dbReference type="Pfam" id="PF00144">
    <property type="entry name" value="Beta-lactamase"/>
    <property type="match status" value="1"/>
</dbReference>
<dbReference type="InterPro" id="IPR001466">
    <property type="entry name" value="Beta-lactam-related"/>
</dbReference>
<gene>
    <name evidence="3" type="ORF">RQM59_05335</name>
</gene>